<keyword evidence="9" id="KW-1185">Reference proteome</keyword>
<dbReference type="NCBIfam" id="NF004885">
    <property type="entry name" value="PRK06246.1"/>
    <property type="match status" value="1"/>
</dbReference>
<reference evidence="8 9" key="1">
    <citation type="journal article" date="2014" name="Appl. Environ. Microbiol.">
        <title>Comparative Genome Analysis of 'Candidatus Methanoplasma termitum' Indicates a New Mode of Energy Metabolism in the Seventh Order of Methanogens.</title>
        <authorList>
            <person name="Lang K."/>
            <person name="Schuldes J."/>
            <person name="Klingl A."/>
            <person name="Poehlein A."/>
            <person name="Daniel R."/>
            <person name="Brune A."/>
        </authorList>
    </citation>
    <scope>NUCLEOTIDE SEQUENCE [LARGE SCALE GENOMIC DNA]</scope>
    <source>
        <strain evidence="9">Mpt1</strain>
    </source>
</reference>
<gene>
    <name evidence="8" type="ORF">Mpt1_c14320</name>
</gene>
<dbReference type="KEGG" id="mear:Mpt1_c14320"/>
<proteinExistence type="inferred from homology"/>
<keyword evidence="5" id="KW-0411">Iron-sulfur</keyword>
<sequence length="289" mass="30636">MIKLPEPIDQIVVNLLKAANTKLPRDIGWALEAAAGWEADPLAKTQLGAIMDNVKKAEVLGRPMCQDTGIPTFFVKGKFDHSIGNEIAKGLKRATEAIPLRPNTVDPLTRKNPGDNLGKGMPAIHYIPTNDNFLEIAVLIKGAGSENMTKLAMLNPSDGINGVKKFIVNSVLDAGGKPCPPGIIGIGIGGTADECVIMSKEALISSLDSENDDPVLKDLEEDLFVRLNGSGLGPMGLGGSTTTLRVKIKTAYCHTASLPVAVSIGCWATRRAVARITDTNVEYSQGVDL</sequence>
<keyword evidence="6" id="KW-0456">Lyase</keyword>
<evidence type="ECO:0000259" key="7">
    <source>
        <dbReference type="Pfam" id="PF05681"/>
    </source>
</evidence>
<comment type="similarity">
    <text evidence="1">Belongs to the class-I fumarase family.</text>
</comment>
<dbReference type="Proteomes" id="UP000030787">
    <property type="component" value="Chromosome"/>
</dbReference>
<keyword evidence="3" id="KW-0479">Metal-binding</keyword>
<evidence type="ECO:0000256" key="4">
    <source>
        <dbReference type="ARBA" id="ARBA00023004"/>
    </source>
</evidence>
<dbReference type="Pfam" id="PF05681">
    <property type="entry name" value="Fumerase"/>
    <property type="match status" value="1"/>
</dbReference>
<dbReference type="InterPro" id="IPR004646">
    <property type="entry name" value="Fe-S_hydro-lyase_TtdA-typ_cat"/>
</dbReference>
<organism evidence="8 9">
    <name type="scientific">Candidatus Methanoplasma termitum</name>
    <dbReference type="NCBI Taxonomy" id="1577791"/>
    <lineage>
        <taxon>Archaea</taxon>
        <taxon>Methanobacteriati</taxon>
        <taxon>Thermoplasmatota</taxon>
        <taxon>Thermoplasmata</taxon>
        <taxon>Methanomassiliicoccales</taxon>
        <taxon>Methanomassiliicoccaceae</taxon>
        <taxon>Candidatus Methanoplasma</taxon>
    </lineage>
</organism>
<dbReference type="AlphaFoldDB" id="A0A0A7LE66"/>
<evidence type="ECO:0000313" key="8">
    <source>
        <dbReference type="EMBL" id="AIZ57288.1"/>
    </source>
</evidence>
<dbReference type="NCBIfam" id="TIGR00722">
    <property type="entry name" value="ttdA_fumA_fumB"/>
    <property type="match status" value="1"/>
</dbReference>
<keyword evidence="4" id="KW-0408">Iron</keyword>
<dbReference type="GO" id="GO:0051539">
    <property type="term" value="F:4 iron, 4 sulfur cluster binding"/>
    <property type="evidence" value="ECO:0007669"/>
    <property type="project" value="UniProtKB-KW"/>
</dbReference>
<dbReference type="HOGENOM" id="CLU_041245_0_0_2"/>
<dbReference type="RefSeq" id="WP_048113472.1">
    <property type="nucleotide sequence ID" value="NZ_CP010070.1"/>
</dbReference>
<feature type="domain" description="Fe-S hydro-lyase tartrate dehydratase alpha-type catalytic" evidence="7">
    <location>
        <begin position="11"/>
        <end position="274"/>
    </location>
</feature>
<dbReference type="PANTHER" id="PTHR43351:SF2">
    <property type="entry name" value="L(+)-TARTRATE DEHYDRATASE SUBUNIT BETA-RELATED"/>
    <property type="match status" value="1"/>
</dbReference>
<dbReference type="GO" id="GO:0016829">
    <property type="term" value="F:lyase activity"/>
    <property type="evidence" value="ECO:0007669"/>
    <property type="project" value="UniProtKB-KW"/>
</dbReference>
<dbReference type="STRING" id="1577791.Mpt1_c14320"/>
<dbReference type="GO" id="GO:0046872">
    <property type="term" value="F:metal ion binding"/>
    <property type="evidence" value="ECO:0007669"/>
    <property type="project" value="UniProtKB-KW"/>
</dbReference>
<evidence type="ECO:0000256" key="1">
    <source>
        <dbReference type="ARBA" id="ARBA00008876"/>
    </source>
</evidence>
<protein>
    <submittedName>
        <fullName evidence="8">Fumarate hydratase</fullName>
    </submittedName>
</protein>
<evidence type="ECO:0000313" key="9">
    <source>
        <dbReference type="Proteomes" id="UP000030787"/>
    </source>
</evidence>
<name>A0A0A7LE66_9ARCH</name>
<accession>A0A0A7LE66</accession>
<dbReference type="GeneID" id="24819089"/>
<evidence type="ECO:0000256" key="3">
    <source>
        <dbReference type="ARBA" id="ARBA00022723"/>
    </source>
</evidence>
<evidence type="ECO:0000256" key="6">
    <source>
        <dbReference type="ARBA" id="ARBA00023239"/>
    </source>
</evidence>
<dbReference type="EMBL" id="CP010070">
    <property type="protein sequence ID" value="AIZ57288.1"/>
    <property type="molecule type" value="Genomic_DNA"/>
</dbReference>
<evidence type="ECO:0000256" key="5">
    <source>
        <dbReference type="ARBA" id="ARBA00023014"/>
    </source>
</evidence>
<dbReference type="PANTHER" id="PTHR43351">
    <property type="entry name" value="L(+)-TARTRATE DEHYDRATASE SUBUNIT BETA"/>
    <property type="match status" value="1"/>
</dbReference>
<evidence type="ECO:0000256" key="2">
    <source>
        <dbReference type="ARBA" id="ARBA00022485"/>
    </source>
</evidence>
<keyword evidence="2" id="KW-0004">4Fe-4S</keyword>